<dbReference type="InterPro" id="IPR048266">
    <property type="entry name" value="Rax2-like_second"/>
</dbReference>
<dbReference type="Gene3D" id="2.30.30.40">
    <property type="entry name" value="SH3 Domains"/>
    <property type="match status" value="1"/>
</dbReference>
<dbReference type="PANTHER" id="PTHR31778:SF2">
    <property type="entry name" value="BUD SITE SELECTION PROTEIN RAX2"/>
    <property type="match status" value="1"/>
</dbReference>
<dbReference type="InterPro" id="IPR024982">
    <property type="entry name" value="Rax2-like_C"/>
</dbReference>
<dbReference type="Gene3D" id="2.120.10.80">
    <property type="entry name" value="Kelch-type beta propeller"/>
    <property type="match status" value="1"/>
</dbReference>
<dbReference type="Pfam" id="PF12768">
    <property type="entry name" value="Rax2"/>
    <property type="match status" value="2"/>
</dbReference>
<dbReference type="InterPro" id="IPR036028">
    <property type="entry name" value="SH3-like_dom_sf"/>
</dbReference>
<sequence>MACTSRRRTRHSSRAVTLLALALSAHVVLAASDSPLVDFNRMGKVGLAGAFAGLDLVDNSTSVTFDPTTASLLSRSSDGSLSKIASTNPGGSVLAGCAVDDVFYFAGSFTSVGSTTAANVASYSSSQNTISSLGQNGPDGVVHTLFCDSSRKQVWAGGQFSSPGASVAVWDIASSSWSAAPFGGLTGAAAEVLSITSNSSQSSLYISGSFIASFGNGTVAINGTHNPNVPFSTGATPFSSSLVPVPLQGAQIDAGPSSSDSDFSNINNTLCPAGSDGPGNTWFAADGTKAVITVRKFSFLTARGIRIGNTFLDGRGTTAFSVATIPDNTVQQLHYFDPTANQNKSCTDSCPLLTDPNVPYQDFLFDSDLDVTGFQLTLSAFKGDGAGLHLLQLLSSGAFASAVDGQNGQSCFAPGPSSTLPVGTWTVKQADTSIAGTVQQVLVSDVDVGTSQADGPSFTWMPYVSASGEYDINLLVPGCTNFQDCPLRTSVQVTVFPGGGQNPWVTNISQQNTQDSTTLIYRGPIVPTTPQFQTTITMELAEDPKGSGQNGKYELVADRVQLILTSANTTSSNSSSSGSNTTSITQQGFGFLEWPLSSTSTVASHAAISTSAITSQDNIGFGLLSALGGVNSVASTTEAVAAVAQHPSGALFLGGKFSLTSGSANGASNIAVYKNGALTALSNNGLNGAVTSLVVDGDNLYVGGSFSDTAQASNSALKGVAVYSVSGNTWSALEGGVNGAVTSLDVANNQILVAGNFTELLNSSGGTTDQNAGGFATWDVSSGSWVNSGGFLVGSMTFVGNGTSANPQFVAGSVTSSLKFGASGLVMLQNGQNGKPEVVPLGVQFDASNAANSTPATVIRRSHHRRSATSWIPNLNVMTMFKRQTQTTLAPLPSAAPAPAPAVLAGVFWTNSSASKEVVIIGGNFSYTAGGVSAENIAIYDANSKTAVALKGNQPNGTIRALHVKGNSLYVGGEFTIQGVETNGFAIYDLANQRWDQNGVDSLQAGSGSSVVVRSISDSPADDHTVVVAGSFAQAGSTPCRAICSLDSTSRKWSALGNGIQGDVSAVVYAGSDTLIAAGSIALADSTHANVASYELSNSTWSSVGDGSTLPGPVTAVEVDNNNKSAVFAAGRASDGSSSFLYFWDGKNWNSVGSTLESTTEISQLTMVPLQNTHASNGIIEPDRVLMISGTLSDSSFGNASSALFDGATFIPYVVSTSQSGAPGTVAGLFRSFATFSFTQKHFLATGVVILISIAIGAGIVFLLALIEILWTLFARRDDKVGPVAHEDFDTDDDSTHRPSSLLEHINAATRSTILGAQSPFGLNAEKEAGYAVAAGAAAHDDPFSGPDGSNYVRAETPSDALGGGLDGEEQSRPAYARYSFDGRGDGELALRTGQELEILDDRDAAWWYARDSRTGQEGVVPAAYVY</sequence>
<dbReference type="SMART" id="SM00326">
    <property type="entry name" value="SH3"/>
    <property type="match status" value="1"/>
</dbReference>
<dbReference type="PROSITE" id="PS50002">
    <property type="entry name" value="SH3"/>
    <property type="match status" value="1"/>
</dbReference>
<dbReference type="SUPFAM" id="SSF50044">
    <property type="entry name" value="SH3-domain"/>
    <property type="match status" value="1"/>
</dbReference>
<dbReference type="InterPro" id="IPR015915">
    <property type="entry name" value="Kelch-typ_b-propeller"/>
</dbReference>
<evidence type="ECO:0000313" key="1">
    <source>
        <dbReference type="EMBL" id="TBU64552.1"/>
    </source>
</evidence>
<dbReference type="EMBL" id="ML145086">
    <property type="protein sequence ID" value="TBU64552.1"/>
    <property type="molecule type" value="Genomic_DNA"/>
</dbReference>
<evidence type="ECO:0000313" key="2">
    <source>
        <dbReference type="Proteomes" id="UP000292082"/>
    </source>
</evidence>
<dbReference type="Pfam" id="PF00018">
    <property type="entry name" value="SH3_1"/>
    <property type="match status" value="1"/>
</dbReference>
<reference evidence="1 2" key="1">
    <citation type="submission" date="2019-01" db="EMBL/GenBank/DDBJ databases">
        <title>Draft genome sequences of three monokaryotic isolates of the white-rot basidiomycete fungus Dichomitus squalens.</title>
        <authorList>
            <consortium name="DOE Joint Genome Institute"/>
            <person name="Lopez S.C."/>
            <person name="Andreopoulos B."/>
            <person name="Pangilinan J."/>
            <person name="Lipzen A."/>
            <person name="Riley R."/>
            <person name="Ahrendt S."/>
            <person name="Ng V."/>
            <person name="Barry K."/>
            <person name="Daum C."/>
            <person name="Grigoriev I.V."/>
            <person name="Hilden K.S."/>
            <person name="Makela M.R."/>
            <person name="de Vries R.P."/>
        </authorList>
    </citation>
    <scope>NUCLEOTIDE SEQUENCE [LARGE SCALE GENOMIC DNA]</scope>
    <source>
        <strain evidence="1 2">CBS 464.89</strain>
    </source>
</reference>
<accession>A0A4Q9NV27</accession>
<gene>
    <name evidence="1" type="ORF">BD310DRAFT_806360</name>
</gene>
<keyword evidence="2" id="KW-1185">Reference proteome</keyword>
<dbReference type="Pfam" id="PF20843">
    <property type="entry name" value="Rax2_3"/>
    <property type="match status" value="1"/>
</dbReference>
<dbReference type="Pfam" id="PF20842">
    <property type="entry name" value="Rax2_2"/>
    <property type="match status" value="1"/>
</dbReference>
<dbReference type="InterPro" id="IPR011043">
    <property type="entry name" value="Gal_Oxase/kelch_b-propeller"/>
</dbReference>
<protein>
    <submittedName>
        <fullName evidence="1">Cortical protein marker for cell polarity-domain-containing protein</fullName>
    </submittedName>
</protein>
<organism evidence="1 2">
    <name type="scientific">Dichomitus squalens</name>
    <dbReference type="NCBI Taxonomy" id="114155"/>
    <lineage>
        <taxon>Eukaryota</taxon>
        <taxon>Fungi</taxon>
        <taxon>Dikarya</taxon>
        <taxon>Basidiomycota</taxon>
        <taxon>Agaricomycotina</taxon>
        <taxon>Agaricomycetes</taxon>
        <taxon>Polyporales</taxon>
        <taxon>Polyporaceae</taxon>
        <taxon>Dichomitus</taxon>
    </lineage>
</organism>
<dbReference type="STRING" id="114155.A0A4Q9NV27"/>
<dbReference type="Proteomes" id="UP000292082">
    <property type="component" value="Unassembled WGS sequence"/>
</dbReference>
<dbReference type="PANTHER" id="PTHR31778">
    <property type="entry name" value="BUD SITE SELECTION PROTEIN RAX2"/>
    <property type="match status" value="1"/>
</dbReference>
<dbReference type="SUPFAM" id="SSF50965">
    <property type="entry name" value="Galactose oxidase, central domain"/>
    <property type="match status" value="3"/>
</dbReference>
<dbReference type="GO" id="GO:1902929">
    <property type="term" value="C:plasma membrane of growing cell tip"/>
    <property type="evidence" value="ECO:0007669"/>
    <property type="project" value="TreeGrafter"/>
</dbReference>
<name>A0A4Q9NV27_9APHY</name>
<dbReference type="InterPro" id="IPR048265">
    <property type="entry name" value="Rax2-like_third"/>
</dbReference>
<proteinExistence type="predicted"/>
<dbReference type="InterPro" id="IPR001452">
    <property type="entry name" value="SH3_domain"/>
</dbReference>